<feature type="domain" description="NAD-dependent epimerase/dehydratase" evidence="1">
    <location>
        <begin position="2"/>
        <end position="233"/>
    </location>
</feature>
<organism evidence="2 3">
    <name type="scientific">Flavobacterium kingsejongi</name>
    <dbReference type="NCBI Taxonomy" id="1678728"/>
    <lineage>
        <taxon>Bacteria</taxon>
        <taxon>Pseudomonadati</taxon>
        <taxon>Bacteroidota</taxon>
        <taxon>Flavobacteriia</taxon>
        <taxon>Flavobacteriales</taxon>
        <taxon>Flavobacteriaceae</taxon>
        <taxon>Flavobacterium</taxon>
    </lineage>
</organism>
<sequence>MILVTGATGLVGSHLVLQLLEDGMPVRALYRNPKKLEKVKALFRLYNKEALYDKAQWFHADITEIPALEAAFTGIDYVYHCAALVSVTTSEEEQLRKINIEGTANIVNFCIDYKVKKLCHVSSIAALGDVAVPKTPITEETEWNPNKNHGDYAISKYGAEMEVWRGDQEGLPVVIVNPGIILGPGFPDQGSGQIFSLIAAGLPYYTFGSTGFVAVEDVVKIMIQLMNSPIQGERYTLISENIVYKDLILTIADALHAKKPTIAAKPWMTSIAWRADWLLSKLFFRERKLSRSAAKSSHTADIFSNEKIIKALDYQFEDIKTYIKKMAVYYT</sequence>
<dbReference type="SUPFAM" id="SSF51735">
    <property type="entry name" value="NAD(P)-binding Rossmann-fold domains"/>
    <property type="match status" value="1"/>
</dbReference>
<reference evidence="2 3" key="1">
    <citation type="submission" date="2017-04" db="EMBL/GenBank/DDBJ databases">
        <title>Complete genome sequence of Flavobacterium kingsejong AJ004.</title>
        <authorList>
            <person name="Lee P.C."/>
        </authorList>
    </citation>
    <scope>NUCLEOTIDE SEQUENCE [LARGE SCALE GENOMIC DNA]</scope>
    <source>
        <strain evidence="2 3">AJ004</strain>
    </source>
</reference>
<dbReference type="GO" id="GO:0005737">
    <property type="term" value="C:cytoplasm"/>
    <property type="evidence" value="ECO:0007669"/>
    <property type="project" value="TreeGrafter"/>
</dbReference>
<proteinExistence type="predicted"/>
<dbReference type="EMBL" id="CP020919">
    <property type="protein sequence ID" value="AWG24957.1"/>
    <property type="molecule type" value="Genomic_DNA"/>
</dbReference>
<dbReference type="KEGG" id="fki:FK004_06795"/>
<keyword evidence="3" id="KW-1185">Reference proteome</keyword>
<dbReference type="InterPro" id="IPR036291">
    <property type="entry name" value="NAD(P)-bd_dom_sf"/>
</dbReference>
<dbReference type="OrthoDB" id="596910at2"/>
<gene>
    <name evidence="2" type="ORF">FK004_06795</name>
</gene>
<dbReference type="InterPro" id="IPR051783">
    <property type="entry name" value="NAD(P)-dependent_oxidoreduct"/>
</dbReference>
<evidence type="ECO:0000313" key="3">
    <source>
        <dbReference type="Proteomes" id="UP000244677"/>
    </source>
</evidence>
<name>A0A2S1LMI5_9FLAO</name>
<dbReference type="PANTHER" id="PTHR48079:SF6">
    <property type="entry name" value="NAD(P)-BINDING DOMAIN-CONTAINING PROTEIN-RELATED"/>
    <property type="match status" value="1"/>
</dbReference>
<dbReference type="GO" id="GO:0004029">
    <property type="term" value="F:aldehyde dehydrogenase (NAD+) activity"/>
    <property type="evidence" value="ECO:0007669"/>
    <property type="project" value="TreeGrafter"/>
</dbReference>
<evidence type="ECO:0000259" key="1">
    <source>
        <dbReference type="Pfam" id="PF01370"/>
    </source>
</evidence>
<evidence type="ECO:0000313" key="2">
    <source>
        <dbReference type="EMBL" id="AWG24957.1"/>
    </source>
</evidence>
<accession>A0A2S1LMI5</accession>
<dbReference type="Proteomes" id="UP000244677">
    <property type="component" value="Chromosome"/>
</dbReference>
<dbReference type="PANTHER" id="PTHR48079">
    <property type="entry name" value="PROTEIN YEEZ"/>
    <property type="match status" value="1"/>
</dbReference>
<dbReference type="InterPro" id="IPR001509">
    <property type="entry name" value="Epimerase_deHydtase"/>
</dbReference>
<dbReference type="Pfam" id="PF01370">
    <property type="entry name" value="Epimerase"/>
    <property type="match status" value="1"/>
</dbReference>
<protein>
    <submittedName>
        <fullName evidence="2">NAD-dependent epimerase</fullName>
    </submittedName>
</protein>
<dbReference type="Gene3D" id="3.40.50.720">
    <property type="entry name" value="NAD(P)-binding Rossmann-like Domain"/>
    <property type="match status" value="1"/>
</dbReference>
<dbReference type="AlphaFoldDB" id="A0A2S1LMI5"/>
<dbReference type="RefSeq" id="WP_108736578.1">
    <property type="nucleotide sequence ID" value="NZ_CP020919.1"/>
</dbReference>